<feature type="chain" id="PRO_5035894878" description="Asl1-like glycosyl hydrolase catalytic domain-containing protein" evidence="1">
    <location>
        <begin position="25"/>
        <end position="293"/>
    </location>
</feature>
<dbReference type="Gene3D" id="3.20.20.80">
    <property type="entry name" value="Glycosidases"/>
    <property type="match status" value="1"/>
</dbReference>
<gene>
    <name evidence="3" type="ORF">A4X03_0g3224</name>
</gene>
<dbReference type="GO" id="GO:0009277">
    <property type="term" value="C:fungal-type cell wall"/>
    <property type="evidence" value="ECO:0007669"/>
    <property type="project" value="TreeGrafter"/>
</dbReference>
<organism evidence="3 4">
    <name type="scientific">Tilletia caries</name>
    <name type="common">wheat bunt fungus</name>
    <dbReference type="NCBI Taxonomy" id="13290"/>
    <lineage>
        <taxon>Eukaryota</taxon>
        <taxon>Fungi</taxon>
        <taxon>Dikarya</taxon>
        <taxon>Basidiomycota</taxon>
        <taxon>Ustilaginomycotina</taxon>
        <taxon>Exobasidiomycetes</taxon>
        <taxon>Tilletiales</taxon>
        <taxon>Tilletiaceae</taxon>
        <taxon>Tilletia</taxon>
    </lineage>
</organism>
<sequence>MSPTTHLQMLSLFAALLLVLPVQAALRGAPWGADSAWSPPVLGGNSSVSWYHHWQAGPISSASPNVEFVPMMWGPKKPLKWAKRKAEMALHPPAHLLAFNEPDVPSQANLTPSAALDLYMAELWPLKRNFTSMKLSSPQICYNLTWLDQFMTGAQALHAEPDFLAVHWYGPPKLAKFQAYLNKIHAKYLSKGVWVTETGLTNAANVTAPQAMDFMLQMLNWTDSQPFIKRVTWTGFFGLGSPPDAYISPAMALFYANGTLRDLGIVYTSPLPSAAMASINPDRHDGGKGGKRV</sequence>
<evidence type="ECO:0000313" key="4">
    <source>
        <dbReference type="Proteomes" id="UP000077671"/>
    </source>
</evidence>
<evidence type="ECO:0000256" key="1">
    <source>
        <dbReference type="SAM" id="SignalP"/>
    </source>
</evidence>
<accession>A0A8T8TIC6</accession>
<proteinExistence type="predicted"/>
<dbReference type="Pfam" id="PF11790">
    <property type="entry name" value="Glyco_hydro_cc"/>
    <property type="match status" value="1"/>
</dbReference>
<feature type="signal peptide" evidence="1">
    <location>
        <begin position="1"/>
        <end position="24"/>
    </location>
</feature>
<name>A0A8T8TIC6_9BASI</name>
<dbReference type="InterPro" id="IPR053183">
    <property type="entry name" value="ASL1"/>
</dbReference>
<dbReference type="GO" id="GO:0071966">
    <property type="term" value="P:fungal-type cell wall polysaccharide metabolic process"/>
    <property type="evidence" value="ECO:0007669"/>
    <property type="project" value="TreeGrafter"/>
</dbReference>
<dbReference type="SUPFAM" id="SSF51445">
    <property type="entry name" value="(Trans)glycosidases"/>
    <property type="match status" value="1"/>
</dbReference>
<reference evidence="3" key="2">
    <citation type="journal article" date="2019" name="IMA Fungus">
        <title>Genome sequencing and comparison of five Tilletia species to identify candidate genes for the detection of regulated species infecting wheat.</title>
        <authorList>
            <person name="Nguyen H.D.T."/>
            <person name="Sultana T."/>
            <person name="Kesanakurti P."/>
            <person name="Hambleton S."/>
        </authorList>
    </citation>
    <scope>NUCLEOTIDE SEQUENCE</scope>
    <source>
        <strain evidence="3">DAOMC 238032</strain>
    </source>
</reference>
<protein>
    <recommendedName>
        <fullName evidence="2">Asl1-like glycosyl hydrolase catalytic domain-containing protein</fullName>
    </recommendedName>
</protein>
<evidence type="ECO:0000313" key="3">
    <source>
        <dbReference type="EMBL" id="KAE8261478.1"/>
    </source>
</evidence>
<dbReference type="EMBL" id="LWDD02000359">
    <property type="protein sequence ID" value="KAE8261478.1"/>
    <property type="molecule type" value="Genomic_DNA"/>
</dbReference>
<dbReference type="Proteomes" id="UP000077671">
    <property type="component" value="Unassembled WGS sequence"/>
</dbReference>
<keyword evidence="1" id="KW-0732">Signal</keyword>
<dbReference type="InterPro" id="IPR024655">
    <property type="entry name" value="Asl1_glyco_hydro_catalytic"/>
</dbReference>
<feature type="domain" description="Asl1-like glycosyl hydrolase catalytic" evidence="2">
    <location>
        <begin position="43"/>
        <end position="267"/>
    </location>
</feature>
<comment type="caution">
    <text evidence="3">The sequence shown here is derived from an EMBL/GenBank/DDBJ whole genome shotgun (WGS) entry which is preliminary data.</text>
</comment>
<dbReference type="PANTHER" id="PTHR34154:SF3">
    <property type="entry name" value="ALKALI-SENSITIVE LINKAGE PROTEIN 1"/>
    <property type="match status" value="1"/>
</dbReference>
<dbReference type="InterPro" id="IPR017853">
    <property type="entry name" value="GH"/>
</dbReference>
<dbReference type="AlphaFoldDB" id="A0A8T8TIC6"/>
<reference evidence="3" key="1">
    <citation type="submission" date="2016-04" db="EMBL/GenBank/DDBJ databases">
        <authorList>
            <person name="Nguyen H.D."/>
            <person name="Kesanakurti P."/>
            <person name="Cullis J."/>
            <person name="Levesque C.A."/>
            <person name="Hambleton S."/>
        </authorList>
    </citation>
    <scope>NUCLEOTIDE SEQUENCE</scope>
    <source>
        <strain evidence="3">DAOMC 238032</strain>
    </source>
</reference>
<dbReference type="PANTHER" id="PTHR34154">
    <property type="entry name" value="ALKALI-SENSITIVE LINKAGE PROTEIN 1"/>
    <property type="match status" value="1"/>
</dbReference>
<evidence type="ECO:0000259" key="2">
    <source>
        <dbReference type="Pfam" id="PF11790"/>
    </source>
</evidence>